<protein>
    <submittedName>
        <fullName evidence="6">Superfamily II DNA or RNA helicase, SNF2 family</fullName>
    </submittedName>
</protein>
<keyword evidence="6" id="KW-0547">Nucleotide-binding</keyword>
<keyword evidence="6" id="KW-0347">Helicase</keyword>
<dbReference type="RefSeq" id="WP_091830874.1">
    <property type="nucleotide sequence ID" value="NZ_FNZK01000007.1"/>
</dbReference>
<dbReference type="Pfam" id="PF08455">
    <property type="entry name" value="SNF2_assoc"/>
    <property type="match status" value="1"/>
</dbReference>
<dbReference type="InterPro" id="IPR038718">
    <property type="entry name" value="SNF2-like_sf"/>
</dbReference>
<dbReference type="EMBL" id="FNZK01000007">
    <property type="protein sequence ID" value="SEJ41908.1"/>
    <property type="molecule type" value="Genomic_DNA"/>
</dbReference>
<evidence type="ECO:0000259" key="5">
    <source>
        <dbReference type="PROSITE" id="PS51194"/>
    </source>
</evidence>
<feature type="domain" description="Helicase C-terminal" evidence="5">
    <location>
        <begin position="916"/>
        <end position="1078"/>
    </location>
</feature>
<keyword evidence="2" id="KW-0863">Zinc-finger</keyword>
<dbReference type="Pfam" id="PF00176">
    <property type="entry name" value="SNF2-rel_dom"/>
    <property type="match status" value="1"/>
</dbReference>
<organism evidence="6 7">
    <name type="scientific">Propionispira arboris</name>
    <dbReference type="NCBI Taxonomy" id="84035"/>
    <lineage>
        <taxon>Bacteria</taxon>
        <taxon>Bacillati</taxon>
        <taxon>Bacillota</taxon>
        <taxon>Negativicutes</taxon>
        <taxon>Selenomonadales</taxon>
        <taxon>Selenomonadaceae</taxon>
        <taxon>Propionispira</taxon>
    </lineage>
</organism>
<dbReference type="PROSITE" id="PS51192">
    <property type="entry name" value="HELICASE_ATP_BIND_1"/>
    <property type="match status" value="1"/>
</dbReference>
<dbReference type="FunFam" id="3.40.50.10810:FF:000054">
    <property type="entry name" value="Helicase, Snf2 family"/>
    <property type="match status" value="1"/>
</dbReference>
<feature type="domain" description="Helicase ATP-binding" evidence="4">
    <location>
        <begin position="631"/>
        <end position="791"/>
    </location>
</feature>
<dbReference type="InterPro" id="IPR027417">
    <property type="entry name" value="P-loop_NTPase"/>
</dbReference>
<sequence length="1081" mass="124417">MQKIERIFKGMIKDSEIQKRATEAVYQRGCRYFKNKAVKKMKLHKDGHYTAEVWGNSIYSIAVHLTDQDTVHSCSCSCPAYDLYDGICKHIVAVLKEMQKLQFMDQLQNMGMHQESKGKLFSLFAEAVQSNEVADMEPLHLIPECRCTQQYNEMTVWLEFKIGRTRQYVMRNVADFVKSMLYEEEIVFGKELTLRPHRIKFDALSQELWDLLRMAYEDEKSLSPYSAASGISKTFDQKRFKLSPSNLVKFFTIMEEHAFSFGLNEFAPTRIKIEESRPQIRLMVNDLAAGGQLSMGQDELVNLDKNFRYLLYNHTIIHKVDEEFSRYIKPLIQCFKEDKHIKIDKKYMPDFFSNVMPEIEKIVNVKVAPSFLNRFEILPLSADIYLDYAGSGIGAKILFSYGDVTFNPAIGSQEISTMNRKILIRDQLVEGQILRFFEQFEFRAEQELYVQKEEEQCYNFLTQALPELTELADIYYSESLKKKPIQRLEKVTAGVSVNQDNLLEVSLNHEGFNLNELLDIISSYRLKKRYHRLKDGTFIPLEDDALAGVADFVENTGLQAGKAEFIRMPLAKAAYIDSLAKEEHGFRLERNQAFKKLVTDLKDPMDADVEVPESLKKILRDYQKVGFRWLATLAKYGLGGILADDMGLGKTLQVIAFLLSQRDDAKSPSLVVAPTSLMYNWLDEIEHFAPELKAIVLAGSKSERREKLATIQGADLVITTYNMLKKDIEEYEKLDFCYCFLDEAQHIKNPGTQNAKAVKRLKTHGYFALTGTPIENTLTELWSIFDFLMPGYLLSHKEFKNRFEIPIIRDQDKHALRDLNRHITPFILRRMKKDVLKELPDKVEGKMINEMTTQQAKVYLGYFMQAKQEFETGLAQSGFNNNRMKILALLTRLRQICCHPSLFLEDYKGGSGKLEMLEEVVHDAVDGGHRLLIFSQFTSMLAMIGAKLKKAGIVYEYLDGHTPALERIERVKAFNSGTQPVFLISLKAGGTGLNLTGADMVIHYDPWWNPAVEDQATDRAYRLGQKKNVQVFKFITKDTIEEKIFALQQKKKALIDQMIQPGDNFLSKLTETEIRELFNTK</sequence>
<keyword evidence="6" id="KW-0067">ATP-binding</keyword>
<dbReference type="Gene3D" id="3.40.50.10810">
    <property type="entry name" value="Tandem AAA-ATPase domain"/>
    <property type="match status" value="1"/>
</dbReference>
<dbReference type="InterPro" id="IPR007527">
    <property type="entry name" value="Znf_SWIM"/>
</dbReference>
<keyword evidence="2" id="KW-0479">Metal-binding</keyword>
<dbReference type="SUPFAM" id="SSF52540">
    <property type="entry name" value="P-loop containing nucleoside triphosphate hydrolases"/>
    <property type="match status" value="2"/>
</dbReference>
<dbReference type="InterPro" id="IPR000330">
    <property type="entry name" value="SNF2_N"/>
</dbReference>
<dbReference type="Pfam" id="PF04434">
    <property type="entry name" value="SWIM"/>
    <property type="match status" value="1"/>
</dbReference>
<dbReference type="PANTHER" id="PTHR10799">
    <property type="entry name" value="SNF2/RAD54 HELICASE FAMILY"/>
    <property type="match status" value="1"/>
</dbReference>
<reference evidence="7" key="1">
    <citation type="submission" date="2016-10" db="EMBL/GenBank/DDBJ databases">
        <authorList>
            <person name="Varghese N."/>
            <person name="Submissions S."/>
        </authorList>
    </citation>
    <scope>NUCLEOTIDE SEQUENCE [LARGE SCALE GENOMIC DNA]</scope>
    <source>
        <strain evidence="7">DSM 2179</strain>
    </source>
</reference>
<evidence type="ECO:0000313" key="6">
    <source>
        <dbReference type="EMBL" id="SEJ41908.1"/>
    </source>
</evidence>
<dbReference type="FunFam" id="3.40.50.300:FF:000533">
    <property type="entry name" value="Helicase, Snf2 family"/>
    <property type="match status" value="1"/>
</dbReference>
<evidence type="ECO:0000256" key="1">
    <source>
        <dbReference type="ARBA" id="ARBA00022801"/>
    </source>
</evidence>
<dbReference type="GO" id="GO:0016787">
    <property type="term" value="F:hydrolase activity"/>
    <property type="evidence" value="ECO:0007669"/>
    <property type="project" value="UniProtKB-KW"/>
</dbReference>
<dbReference type="InterPro" id="IPR014001">
    <property type="entry name" value="Helicase_ATP-bd"/>
</dbReference>
<dbReference type="SMART" id="SM00490">
    <property type="entry name" value="HELICc"/>
    <property type="match status" value="1"/>
</dbReference>
<dbReference type="CDD" id="cd18012">
    <property type="entry name" value="DEXQc_arch_SWI2_SNF2"/>
    <property type="match status" value="1"/>
</dbReference>
<evidence type="ECO:0000259" key="3">
    <source>
        <dbReference type="PROSITE" id="PS50966"/>
    </source>
</evidence>
<dbReference type="GO" id="GO:0008270">
    <property type="term" value="F:zinc ion binding"/>
    <property type="evidence" value="ECO:0007669"/>
    <property type="project" value="UniProtKB-KW"/>
</dbReference>
<dbReference type="GO" id="GO:0004386">
    <property type="term" value="F:helicase activity"/>
    <property type="evidence" value="ECO:0007669"/>
    <property type="project" value="UniProtKB-KW"/>
</dbReference>
<evidence type="ECO:0000259" key="4">
    <source>
        <dbReference type="PROSITE" id="PS51192"/>
    </source>
</evidence>
<accession>A0A1H6YKQ6</accession>
<keyword evidence="2" id="KW-0862">Zinc</keyword>
<dbReference type="STRING" id="84035.SAMN05660742_10758"/>
<gene>
    <name evidence="6" type="ORF">SAMN05660742_10758</name>
</gene>
<keyword evidence="7" id="KW-1185">Reference proteome</keyword>
<dbReference type="Pfam" id="PF00271">
    <property type="entry name" value="Helicase_C"/>
    <property type="match status" value="1"/>
</dbReference>
<dbReference type="PROSITE" id="PS50966">
    <property type="entry name" value="ZF_SWIM"/>
    <property type="match status" value="1"/>
</dbReference>
<dbReference type="PROSITE" id="PS51194">
    <property type="entry name" value="HELICASE_CTER"/>
    <property type="match status" value="1"/>
</dbReference>
<proteinExistence type="predicted"/>
<evidence type="ECO:0000313" key="7">
    <source>
        <dbReference type="Proteomes" id="UP000199662"/>
    </source>
</evidence>
<dbReference type="SMART" id="SM00487">
    <property type="entry name" value="DEXDc"/>
    <property type="match status" value="1"/>
</dbReference>
<dbReference type="Proteomes" id="UP000199662">
    <property type="component" value="Unassembled WGS sequence"/>
</dbReference>
<feature type="domain" description="SWIM-type" evidence="3">
    <location>
        <begin position="59"/>
        <end position="99"/>
    </location>
</feature>
<evidence type="ECO:0000256" key="2">
    <source>
        <dbReference type="PROSITE-ProRule" id="PRU00325"/>
    </source>
</evidence>
<dbReference type="GO" id="GO:0005524">
    <property type="term" value="F:ATP binding"/>
    <property type="evidence" value="ECO:0007669"/>
    <property type="project" value="InterPro"/>
</dbReference>
<dbReference type="Gene3D" id="3.40.50.300">
    <property type="entry name" value="P-loop containing nucleotide triphosphate hydrolases"/>
    <property type="match status" value="1"/>
</dbReference>
<name>A0A1H6YKQ6_9FIRM</name>
<dbReference type="InterPro" id="IPR049730">
    <property type="entry name" value="SNF2/RAD54-like_C"/>
</dbReference>
<dbReference type="AlphaFoldDB" id="A0A1H6YKQ6"/>
<dbReference type="InterPro" id="IPR013663">
    <property type="entry name" value="Helicase_SWF/SNF/SWI_bac"/>
</dbReference>
<dbReference type="InterPro" id="IPR001650">
    <property type="entry name" value="Helicase_C-like"/>
</dbReference>
<dbReference type="CDD" id="cd18793">
    <property type="entry name" value="SF2_C_SNF"/>
    <property type="match status" value="1"/>
</dbReference>
<keyword evidence="1" id="KW-0378">Hydrolase</keyword>